<evidence type="ECO:0000256" key="2">
    <source>
        <dbReference type="ARBA" id="ARBA00004752"/>
    </source>
</evidence>
<comment type="subcellular location">
    <subcellularLocation>
        <location evidence="1">Cell membrane</location>
        <topology evidence="1">Multi-pass membrane protein</topology>
    </subcellularLocation>
</comment>
<keyword evidence="8" id="KW-0133">Cell shape</keyword>
<evidence type="ECO:0000256" key="5">
    <source>
        <dbReference type="ARBA" id="ARBA00022676"/>
    </source>
</evidence>
<reference evidence="24 25" key="1">
    <citation type="submission" date="2015-01" db="EMBL/GenBank/DDBJ databases">
        <title>Draft genome of the acidophilic iron oxidizer Acidithrix ferrooxidans strain Py-F3.</title>
        <authorList>
            <person name="Poehlein A."/>
            <person name="Eisen S."/>
            <person name="Schloemann M."/>
            <person name="Johnson B.D."/>
            <person name="Daniel R."/>
            <person name="Muehling M."/>
        </authorList>
    </citation>
    <scope>NUCLEOTIDE SEQUENCE [LARGE SCALE GENOMIC DNA]</scope>
    <source>
        <strain evidence="24 25">Py-F3</strain>
    </source>
</reference>
<keyword evidence="5" id="KW-0328">Glycosyltransferase</keyword>
<feature type="transmembrane region" description="Helical" evidence="23">
    <location>
        <begin position="349"/>
        <end position="378"/>
    </location>
</feature>
<proteinExistence type="inferred from homology"/>
<evidence type="ECO:0000256" key="11">
    <source>
        <dbReference type="ARBA" id="ARBA00023136"/>
    </source>
</evidence>
<keyword evidence="13" id="KW-0961">Cell wall biogenesis/degradation</keyword>
<keyword evidence="12" id="KW-0131">Cell cycle</keyword>
<comment type="similarity">
    <text evidence="16">Belongs to the SEDS family. FtsW subfamily.</text>
</comment>
<dbReference type="RefSeq" id="WP_052603919.1">
    <property type="nucleotide sequence ID" value="NZ_JXYS01000001.1"/>
</dbReference>
<accession>A0A0D8HMA2</accession>
<evidence type="ECO:0000256" key="14">
    <source>
        <dbReference type="ARBA" id="ARBA00032370"/>
    </source>
</evidence>
<keyword evidence="9" id="KW-0573">Peptidoglycan synthesis</keyword>
<keyword evidence="3" id="KW-1003">Cell membrane</keyword>
<protein>
    <recommendedName>
        <fullName evidence="17">Probable peptidoglycan glycosyltransferase FtsW</fullName>
        <ecNumber evidence="19">2.4.99.28</ecNumber>
    </recommendedName>
    <alternativeName>
        <fullName evidence="18">Cell division protein FtsW</fullName>
    </alternativeName>
    <alternativeName>
        <fullName evidence="15">Cell wall polymerase</fullName>
    </alternativeName>
    <alternativeName>
        <fullName evidence="14">Peptidoglycan polymerase</fullName>
    </alternativeName>
</protein>
<evidence type="ECO:0000313" key="24">
    <source>
        <dbReference type="EMBL" id="KJF19043.1"/>
    </source>
</evidence>
<dbReference type="GO" id="GO:0009252">
    <property type="term" value="P:peptidoglycan biosynthetic process"/>
    <property type="evidence" value="ECO:0007669"/>
    <property type="project" value="UniProtKB-KW"/>
</dbReference>
<dbReference type="InterPro" id="IPR001182">
    <property type="entry name" value="FtsW/RodA"/>
</dbReference>
<evidence type="ECO:0000256" key="16">
    <source>
        <dbReference type="ARBA" id="ARBA00038053"/>
    </source>
</evidence>
<comment type="function">
    <text evidence="21">Peptidoglycan polymerase that is essential for cell division.</text>
</comment>
<evidence type="ECO:0000256" key="4">
    <source>
        <dbReference type="ARBA" id="ARBA00022618"/>
    </source>
</evidence>
<feature type="transmembrane region" description="Helical" evidence="23">
    <location>
        <begin position="226"/>
        <end position="244"/>
    </location>
</feature>
<evidence type="ECO:0000256" key="1">
    <source>
        <dbReference type="ARBA" id="ARBA00004651"/>
    </source>
</evidence>
<feature type="compositionally biased region" description="Polar residues" evidence="22">
    <location>
        <begin position="18"/>
        <end position="29"/>
    </location>
</feature>
<evidence type="ECO:0000313" key="25">
    <source>
        <dbReference type="Proteomes" id="UP000032360"/>
    </source>
</evidence>
<keyword evidence="10 23" id="KW-1133">Transmembrane helix</keyword>
<evidence type="ECO:0000256" key="22">
    <source>
        <dbReference type="SAM" id="MobiDB-lite"/>
    </source>
</evidence>
<evidence type="ECO:0000256" key="23">
    <source>
        <dbReference type="SAM" id="Phobius"/>
    </source>
</evidence>
<name>A0A0D8HMA2_9ACTN</name>
<evidence type="ECO:0000256" key="15">
    <source>
        <dbReference type="ARBA" id="ARBA00033270"/>
    </source>
</evidence>
<dbReference type="GO" id="GO:0015648">
    <property type="term" value="F:lipid-linked peptidoglycan transporter activity"/>
    <property type="evidence" value="ECO:0007669"/>
    <property type="project" value="TreeGrafter"/>
</dbReference>
<evidence type="ECO:0000256" key="21">
    <source>
        <dbReference type="ARBA" id="ARBA00049966"/>
    </source>
</evidence>
<dbReference type="Pfam" id="PF01098">
    <property type="entry name" value="FTSW_RODA_SPOVE"/>
    <property type="match status" value="1"/>
</dbReference>
<evidence type="ECO:0000256" key="18">
    <source>
        <dbReference type="ARBA" id="ARBA00041418"/>
    </source>
</evidence>
<dbReference type="GO" id="GO:0071555">
    <property type="term" value="P:cell wall organization"/>
    <property type="evidence" value="ECO:0007669"/>
    <property type="project" value="UniProtKB-KW"/>
</dbReference>
<feature type="transmembrane region" description="Helical" evidence="23">
    <location>
        <begin position="390"/>
        <end position="412"/>
    </location>
</feature>
<dbReference type="Proteomes" id="UP000032360">
    <property type="component" value="Unassembled WGS sequence"/>
</dbReference>
<gene>
    <name evidence="24" type="primary">ftsW1</name>
    <name evidence="24" type="ORF">AXFE_00800</name>
</gene>
<dbReference type="NCBIfam" id="TIGR02614">
    <property type="entry name" value="ftsW"/>
    <property type="match status" value="1"/>
</dbReference>
<evidence type="ECO:0000256" key="12">
    <source>
        <dbReference type="ARBA" id="ARBA00023306"/>
    </source>
</evidence>
<evidence type="ECO:0000256" key="17">
    <source>
        <dbReference type="ARBA" id="ARBA00041185"/>
    </source>
</evidence>
<dbReference type="GO" id="GO:0005886">
    <property type="term" value="C:plasma membrane"/>
    <property type="evidence" value="ECO:0007669"/>
    <property type="project" value="UniProtKB-SubCell"/>
</dbReference>
<evidence type="ECO:0000256" key="8">
    <source>
        <dbReference type="ARBA" id="ARBA00022960"/>
    </source>
</evidence>
<feature type="transmembrane region" description="Helical" evidence="23">
    <location>
        <begin position="202"/>
        <end position="219"/>
    </location>
</feature>
<keyword evidence="25" id="KW-1185">Reference proteome</keyword>
<dbReference type="AlphaFoldDB" id="A0A0D8HMA2"/>
<evidence type="ECO:0000256" key="20">
    <source>
        <dbReference type="ARBA" id="ARBA00049902"/>
    </source>
</evidence>
<feature type="transmembrane region" description="Helical" evidence="23">
    <location>
        <begin position="250"/>
        <end position="266"/>
    </location>
</feature>
<comment type="caution">
    <text evidence="24">The sequence shown here is derived from an EMBL/GenBank/DDBJ whole genome shotgun (WGS) entry which is preliminary data.</text>
</comment>
<feature type="transmembrane region" description="Helical" evidence="23">
    <location>
        <begin position="424"/>
        <end position="446"/>
    </location>
</feature>
<feature type="transmembrane region" description="Helical" evidence="23">
    <location>
        <begin position="159"/>
        <end position="182"/>
    </location>
</feature>
<dbReference type="EMBL" id="JXYS01000001">
    <property type="protein sequence ID" value="KJF19043.1"/>
    <property type="molecule type" value="Genomic_DNA"/>
</dbReference>
<evidence type="ECO:0000256" key="13">
    <source>
        <dbReference type="ARBA" id="ARBA00023316"/>
    </source>
</evidence>
<dbReference type="PANTHER" id="PTHR30474:SF2">
    <property type="entry name" value="PEPTIDOGLYCAN GLYCOSYLTRANSFERASE FTSW-RELATED"/>
    <property type="match status" value="1"/>
</dbReference>
<dbReference type="InterPro" id="IPR018365">
    <property type="entry name" value="Cell_cycle_FtsW-rel_CS"/>
</dbReference>
<evidence type="ECO:0000256" key="9">
    <source>
        <dbReference type="ARBA" id="ARBA00022984"/>
    </source>
</evidence>
<keyword evidence="7 23" id="KW-0812">Transmembrane</keyword>
<dbReference type="PANTHER" id="PTHR30474">
    <property type="entry name" value="CELL CYCLE PROTEIN"/>
    <property type="match status" value="1"/>
</dbReference>
<evidence type="ECO:0000256" key="3">
    <source>
        <dbReference type="ARBA" id="ARBA00022475"/>
    </source>
</evidence>
<evidence type="ECO:0000256" key="10">
    <source>
        <dbReference type="ARBA" id="ARBA00022989"/>
    </source>
</evidence>
<dbReference type="OrthoDB" id="9768187at2"/>
<dbReference type="GO" id="GO:0008360">
    <property type="term" value="P:regulation of cell shape"/>
    <property type="evidence" value="ECO:0007669"/>
    <property type="project" value="UniProtKB-KW"/>
</dbReference>
<sequence>MNLDSKAKPDRRFHLISGGNSNVSTAESNLETDQEDLPGEVSGSESDSGHGIFSRRRTSGRLGTLSLDGMGYDELEDELSQSDRIYERSSLSFSLIALVLVLLLVGSAMVLSTSFVPSLGLKGSGSPFSIFERQAIWIVMGLFLFFGIARINPKRIAPFARLGIVPAIVFLIIVLVPGVGLAVGGAKRWLGISFLRFQPSEFAKLAVILYLAGFFTPAVPIRLQRFSKALPAILLVGLICGQVLLEPDMGTAMVVGSILIGMLFLAGMRMRVFAPFAFATICLATVAALARSYRRQRLLSFLHPWQNRLSYSYQEVQGLVAFATGGVHGVGIGAGSAKWGYLPNSQTDFIFAVIGQEAGVIGGLFVLGLLAGLTYAIFRVGLRAPSRFEFLVCIGMALWVGSQTLLNIGAVLGLLPVTGVPLPLISAGGSSLLFMMAGLGIVLGVARHSDPSLRR</sequence>
<dbReference type="STRING" id="1280514.AXFE_00800"/>
<organism evidence="24 25">
    <name type="scientific">Acidithrix ferrooxidans</name>
    <dbReference type="NCBI Taxonomy" id="1280514"/>
    <lineage>
        <taxon>Bacteria</taxon>
        <taxon>Bacillati</taxon>
        <taxon>Actinomycetota</taxon>
        <taxon>Acidimicrobiia</taxon>
        <taxon>Acidimicrobiales</taxon>
        <taxon>Acidimicrobiaceae</taxon>
        <taxon>Acidithrix</taxon>
    </lineage>
</organism>
<keyword evidence="11 23" id="KW-0472">Membrane</keyword>
<dbReference type="GO" id="GO:0008955">
    <property type="term" value="F:peptidoglycan glycosyltransferase activity"/>
    <property type="evidence" value="ECO:0007669"/>
    <property type="project" value="UniProtKB-EC"/>
</dbReference>
<keyword evidence="4" id="KW-0132">Cell division</keyword>
<keyword evidence="6" id="KW-0808">Transferase</keyword>
<dbReference type="GO" id="GO:0051301">
    <property type="term" value="P:cell division"/>
    <property type="evidence" value="ECO:0007669"/>
    <property type="project" value="UniProtKB-KW"/>
</dbReference>
<evidence type="ECO:0000256" key="7">
    <source>
        <dbReference type="ARBA" id="ARBA00022692"/>
    </source>
</evidence>
<comment type="pathway">
    <text evidence="2">Cell wall biogenesis; peptidoglycan biosynthesis.</text>
</comment>
<feature type="region of interest" description="Disordered" evidence="22">
    <location>
        <begin position="1"/>
        <end position="55"/>
    </location>
</feature>
<dbReference type="InterPro" id="IPR013437">
    <property type="entry name" value="FtsW"/>
</dbReference>
<feature type="transmembrane region" description="Helical" evidence="23">
    <location>
        <begin position="273"/>
        <end position="293"/>
    </location>
</feature>
<dbReference type="PROSITE" id="PS00428">
    <property type="entry name" value="FTSW_RODA_SPOVE"/>
    <property type="match status" value="1"/>
</dbReference>
<feature type="transmembrane region" description="Helical" evidence="23">
    <location>
        <begin position="91"/>
        <end position="115"/>
    </location>
</feature>
<feature type="compositionally biased region" description="Basic and acidic residues" evidence="22">
    <location>
        <begin position="1"/>
        <end position="13"/>
    </location>
</feature>
<comment type="catalytic activity">
    <reaction evidence="20">
        <text>[GlcNAc-(1-&gt;4)-Mur2Ac(oyl-L-Ala-gamma-D-Glu-L-Lys-D-Ala-D-Ala)](n)-di-trans,octa-cis-undecaprenyl diphosphate + beta-D-GlcNAc-(1-&gt;4)-Mur2Ac(oyl-L-Ala-gamma-D-Glu-L-Lys-D-Ala-D-Ala)-di-trans,octa-cis-undecaprenyl diphosphate = [GlcNAc-(1-&gt;4)-Mur2Ac(oyl-L-Ala-gamma-D-Glu-L-Lys-D-Ala-D-Ala)](n+1)-di-trans,octa-cis-undecaprenyl diphosphate + di-trans,octa-cis-undecaprenyl diphosphate + H(+)</text>
        <dbReference type="Rhea" id="RHEA:23708"/>
        <dbReference type="Rhea" id="RHEA-COMP:9602"/>
        <dbReference type="Rhea" id="RHEA-COMP:9603"/>
        <dbReference type="ChEBI" id="CHEBI:15378"/>
        <dbReference type="ChEBI" id="CHEBI:58405"/>
        <dbReference type="ChEBI" id="CHEBI:60033"/>
        <dbReference type="ChEBI" id="CHEBI:78435"/>
        <dbReference type="EC" id="2.4.99.28"/>
    </reaction>
</comment>
<dbReference type="EC" id="2.4.99.28" evidence="19"/>
<evidence type="ECO:0000256" key="19">
    <source>
        <dbReference type="ARBA" id="ARBA00044770"/>
    </source>
</evidence>
<evidence type="ECO:0000256" key="6">
    <source>
        <dbReference type="ARBA" id="ARBA00022679"/>
    </source>
</evidence>
<dbReference type="GO" id="GO:0032153">
    <property type="term" value="C:cell division site"/>
    <property type="evidence" value="ECO:0007669"/>
    <property type="project" value="TreeGrafter"/>
</dbReference>
<feature type="transmembrane region" description="Helical" evidence="23">
    <location>
        <begin position="135"/>
        <end position="152"/>
    </location>
</feature>